<keyword evidence="6" id="KW-0456">Lyase</keyword>
<proteinExistence type="predicted"/>
<comment type="pathway">
    <text evidence="2">Purine metabolism; urate degradation; (S)-allantoin from urate: step 3/3.</text>
</comment>
<dbReference type="GO" id="GO:0019628">
    <property type="term" value="P:urate catabolic process"/>
    <property type="evidence" value="ECO:0007669"/>
    <property type="project" value="TreeGrafter"/>
</dbReference>
<dbReference type="InterPro" id="IPR018020">
    <property type="entry name" value="OHCU_decarboxylase"/>
</dbReference>
<reference evidence="8 9" key="1">
    <citation type="submission" date="2006-02" db="EMBL/GenBank/DDBJ databases">
        <authorList>
            <person name="Pinhassi J."/>
            <person name="Pedros-Alio C."/>
            <person name="Ferriera S."/>
            <person name="Johnson J."/>
            <person name="Kravitz S."/>
            <person name="Halpern A."/>
            <person name="Remington K."/>
            <person name="Beeson K."/>
            <person name="Tran B."/>
            <person name="Rogers Y.-H."/>
            <person name="Friedman R."/>
            <person name="Venter J.C."/>
        </authorList>
    </citation>
    <scope>NUCLEOTIDE SEQUENCE [LARGE SCALE GENOMIC DNA]</scope>
    <source>
        <strain evidence="8 9">MED297</strain>
    </source>
</reference>
<dbReference type="AlphaFoldDB" id="A4BD00"/>
<dbReference type="InterPro" id="IPR017595">
    <property type="entry name" value="OHCU_decarboxylase-2"/>
</dbReference>
<dbReference type="OrthoDB" id="9800909at2"/>
<dbReference type="RefSeq" id="WP_008045768.1">
    <property type="nucleotide sequence ID" value="NZ_CH724152.1"/>
</dbReference>
<keyword evidence="4" id="KW-0659">Purine metabolism</keyword>
<sequence>MTLDELNQLSGEAVAKEFETCCVSRRWINGMVNARPFHSIDQLLNCADRLWQQASENDIREAFEGHPRIGDVNTLKAKFANTAKTAGHEQSGMSLADEAVIQAMKTLNDEYYERFGYIFIVFASGKSAREMLDILKRRLRNDAETELKIATTEQGKITRLRLRKLLGADHD</sequence>
<comment type="caution">
    <text evidence="8">The sequence shown here is derived from an EMBL/GenBank/DDBJ whole genome shotgun (WGS) entry which is preliminary data.</text>
</comment>
<feature type="domain" description="Oxo-4-hydroxy-4-carboxy-5-ureidoimidazoline decarboxylase" evidence="7">
    <location>
        <begin position="7"/>
        <end position="163"/>
    </location>
</feature>
<organism evidence="8 9">
    <name type="scientific">Reinekea blandensis MED297</name>
    <dbReference type="NCBI Taxonomy" id="314283"/>
    <lineage>
        <taxon>Bacteria</taxon>
        <taxon>Pseudomonadati</taxon>
        <taxon>Pseudomonadota</taxon>
        <taxon>Gammaproteobacteria</taxon>
        <taxon>Oceanospirillales</taxon>
        <taxon>Saccharospirillaceae</taxon>
        <taxon>Reinekea</taxon>
    </lineage>
</organism>
<dbReference type="GO" id="GO:0051997">
    <property type="term" value="F:2-oxo-4-hydroxy-4-carboxy-5-ureidoimidazoline decarboxylase activity"/>
    <property type="evidence" value="ECO:0007669"/>
    <property type="project" value="UniProtKB-EC"/>
</dbReference>
<dbReference type="PANTHER" id="PTHR43466">
    <property type="entry name" value="2-OXO-4-HYDROXY-4-CARBOXY-5-UREIDOIMIDAZOLINE DECARBOXYLASE-RELATED"/>
    <property type="match status" value="1"/>
</dbReference>
<dbReference type="EMBL" id="AAOE01000006">
    <property type="protein sequence ID" value="EAR10082.1"/>
    <property type="molecule type" value="Genomic_DNA"/>
</dbReference>
<evidence type="ECO:0000256" key="5">
    <source>
        <dbReference type="ARBA" id="ARBA00022793"/>
    </source>
</evidence>
<evidence type="ECO:0000313" key="8">
    <source>
        <dbReference type="EMBL" id="EAR10082.1"/>
    </source>
</evidence>
<evidence type="ECO:0000313" key="9">
    <source>
        <dbReference type="Proteomes" id="UP000005953"/>
    </source>
</evidence>
<name>A4BD00_9GAMM</name>
<dbReference type="NCBIfam" id="NF010372">
    <property type="entry name" value="PRK13798.1"/>
    <property type="match status" value="1"/>
</dbReference>
<evidence type="ECO:0000256" key="6">
    <source>
        <dbReference type="ARBA" id="ARBA00023239"/>
    </source>
</evidence>
<gene>
    <name evidence="8" type="ORF">MED297_08336</name>
</gene>
<protein>
    <recommendedName>
        <fullName evidence="3">2-oxo-4-hydroxy-4-carboxy-5-ureidoimidazoline decarboxylase</fullName>
        <ecNumber evidence="3">4.1.1.97</ecNumber>
    </recommendedName>
</protein>
<dbReference type="STRING" id="314283.MED297_08336"/>
<dbReference type="NCBIfam" id="TIGR03180">
    <property type="entry name" value="UraD_2"/>
    <property type="match status" value="1"/>
</dbReference>
<dbReference type="GO" id="GO:0006144">
    <property type="term" value="P:purine nucleobase metabolic process"/>
    <property type="evidence" value="ECO:0007669"/>
    <property type="project" value="UniProtKB-KW"/>
</dbReference>
<dbReference type="Gene3D" id="1.10.3330.10">
    <property type="entry name" value="Oxo-4-hydroxy-4-carboxy-5-ureidoimidazoline decarboxylase"/>
    <property type="match status" value="1"/>
</dbReference>
<dbReference type="EC" id="4.1.1.97" evidence="3"/>
<dbReference type="PANTHER" id="PTHR43466:SF1">
    <property type="entry name" value="2-OXO-4-HYDROXY-4-CARBOXY-5-UREIDOIMIDAZOLINE DECARBOXYLASE-RELATED"/>
    <property type="match status" value="1"/>
</dbReference>
<dbReference type="Pfam" id="PF09349">
    <property type="entry name" value="OHCU_decarbox"/>
    <property type="match status" value="1"/>
</dbReference>
<accession>A4BD00</accession>
<evidence type="ECO:0000259" key="7">
    <source>
        <dbReference type="Pfam" id="PF09349"/>
    </source>
</evidence>
<keyword evidence="5" id="KW-0210">Decarboxylase</keyword>
<dbReference type="HOGENOM" id="CLU_092522_2_1_6"/>
<dbReference type="InterPro" id="IPR036778">
    <property type="entry name" value="OHCU_decarboxylase_sf"/>
</dbReference>
<dbReference type="Proteomes" id="UP000005953">
    <property type="component" value="Unassembled WGS sequence"/>
</dbReference>
<evidence type="ECO:0000256" key="4">
    <source>
        <dbReference type="ARBA" id="ARBA00022631"/>
    </source>
</evidence>
<evidence type="ECO:0000256" key="1">
    <source>
        <dbReference type="ARBA" id="ARBA00001163"/>
    </source>
</evidence>
<evidence type="ECO:0000256" key="3">
    <source>
        <dbReference type="ARBA" id="ARBA00012257"/>
    </source>
</evidence>
<comment type="catalytic activity">
    <reaction evidence="1">
        <text>5-hydroxy-2-oxo-4-ureido-2,5-dihydro-1H-imidazole-5-carboxylate + H(+) = (S)-allantoin + CO2</text>
        <dbReference type="Rhea" id="RHEA:26301"/>
        <dbReference type="ChEBI" id="CHEBI:15378"/>
        <dbReference type="ChEBI" id="CHEBI:15678"/>
        <dbReference type="ChEBI" id="CHEBI:16526"/>
        <dbReference type="ChEBI" id="CHEBI:58639"/>
        <dbReference type="EC" id="4.1.1.97"/>
    </reaction>
</comment>
<evidence type="ECO:0000256" key="2">
    <source>
        <dbReference type="ARBA" id="ARBA00004754"/>
    </source>
</evidence>
<keyword evidence="9" id="KW-1185">Reference proteome</keyword>
<dbReference type="SUPFAM" id="SSF158694">
    <property type="entry name" value="UraD-Like"/>
    <property type="match status" value="1"/>
</dbReference>